<sequence>MVSAQFTSTNTSPSTQPQALSDIPSSTYVLQCASEPTHPENNDLTGELNQFTNSITFWHGSNEVHKPSKNTNTILPDKYETTLNLKKIMLLKHDALIMECIKIGSKELSCLHTMAQLKIKRQKAKTLSSLVLSSTTMKDAQMAFKCIIILEKADKDEKH</sequence>
<proteinExistence type="predicted"/>
<dbReference type="EMBL" id="JARQWQ010000124">
    <property type="protein sequence ID" value="KAK2549552.1"/>
    <property type="molecule type" value="Genomic_DNA"/>
</dbReference>
<accession>A0AAD9PUX9</accession>
<comment type="caution">
    <text evidence="2">The sequence shown here is derived from an EMBL/GenBank/DDBJ whole genome shotgun (WGS) entry which is preliminary data.</text>
</comment>
<evidence type="ECO:0000256" key="1">
    <source>
        <dbReference type="SAM" id="MobiDB-lite"/>
    </source>
</evidence>
<organism evidence="2 3">
    <name type="scientific">Acropora cervicornis</name>
    <name type="common">Staghorn coral</name>
    <dbReference type="NCBI Taxonomy" id="6130"/>
    <lineage>
        <taxon>Eukaryota</taxon>
        <taxon>Metazoa</taxon>
        <taxon>Cnidaria</taxon>
        <taxon>Anthozoa</taxon>
        <taxon>Hexacorallia</taxon>
        <taxon>Scleractinia</taxon>
        <taxon>Astrocoeniina</taxon>
        <taxon>Acroporidae</taxon>
        <taxon>Acropora</taxon>
    </lineage>
</organism>
<dbReference type="AlphaFoldDB" id="A0AAD9PUX9"/>
<feature type="non-terminal residue" evidence="2">
    <location>
        <position position="159"/>
    </location>
</feature>
<reference evidence="2" key="2">
    <citation type="journal article" date="2023" name="Science">
        <title>Genomic signatures of disease resistance in endangered staghorn corals.</title>
        <authorList>
            <person name="Vollmer S.V."/>
            <person name="Selwyn J.D."/>
            <person name="Despard B.A."/>
            <person name="Roesel C.L."/>
        </authorList>
    </citation>
    <scope>NUCLEOTIDE SEQUENCE</scope>
    <source>
        <strain evidence="2">K2</strain>
    </source>
</reference>
<protein>
    <submittedName>
        <fullName evidence="2">Uncharacterized protein</fullName>
    </submittedName>
</protein>
<feature type="compositionally biased region" description="Low complexity" evidence="1">
    <location>
        <begin position="7"/>
        <end position="18"/>
    </location>
</feature>
<reference evidence="2" key="1">
    <citation type="journal article" date="2023" name="G3 (Bethesda)">
        <title>Whole genome assembly and annotation of the endangered Caribbean coral Acropora cervicornis.</title>
        <authorList>
            <person name="Selwyn J.D."/>
            <person name="Vollmer S.V."/>
        </authorList>
    </citation>
    <scope>NUCLEOTIDE SEQUENCE</scope>
    <source>
        <strain evidence="2">K2</strain>
    </source>
</reference>
<feature type="region of interest" description="Disordered" evidence="1">
    <location>
        <begin position="1"/>
        <end position="21"/>
    </location>
</feature>
<name>A0AAD9PUX9_ACRCE</name>
<evidence type="ECO:0000313" key="3">
    <source>
        <dbReference type="Proteomes" id="UP001249851"/>
    </source>
</evidence>
<dbReference type="Proteomes" id="UP001249851">
    <property type="component" value="Unassembled WGS sequence"/>
</dbReference>
<gene>
    <name evidence="2" type="ORF">P5673_029937</name>
</gene>
<keyword evidence="3" id="KW-1185">Reference proteome</keyword>
<evidence type="ECO:0000313" key="2">
    <source>
        <dbReference type="EMBL" id="KAK2549552.1"/>
    </source>
</evidence>